<reference evidence="1 2" key="1">
    <citation type="journal article" date="2010" name="Stand. Genomic Sci.">
        <title>Complete genome sequence of Haliangium ochraceum type strain (SMP-2).</title>
        <authorList>
            <consortium name="US DOE Joint Genome Institute (JGI-PGF)"/>
            <person name="Ivanova N."/>
            <person name="Daum C."/>
            <person name="Lang E."/>
            <person name="Abt B."/>
            <person name="Kopitz M."/>
            <person name="Saunders E."/>
            <person name="Lapidus A."/>
            <person name="Lucas S."/>
            <person name="Glavina Del Rio T."/>
            <person name="Nolan M."/>
            <person name="Tice H."/>
            <person name="Copeland A."/>
            <person name="Cheng J.F."/>
            <person name="Chen F."/>
            <person name="Bruce D."/>
            <person name="Goodwin L."/>
            <person name="Pitluck S."/>
            <person name="Mavromatis K."/>
            <person name="Pati A."/>
            <person name="Mikhailova N."/>
            <person name="Chen A."/>
            <person name="Palaniappan K."/>
            <person name="Land M."/>
            <person name="Hauser L."/>
            <person name="Chang Y.J."/>
            <person name="Jeffries C.D."/>
            <person name="Detter J.C."/>
            <person name="Brettin T."/>
            <person name="Rohde M."/>
            <person name="Goker M."/>
            <person name="Bristow J."/>
            <person name="Markowitz V."/>
            <person name="Eisen J.A."/>
            <person name="Hugenholtz P."/>
            <person name="Kyrpides N.C."/>
            <person name="Klenk H.P."/>
        </authorList>
    </citation>
    <scope>NUCLEOTIDE SEQUENCE [LARGE SCALE GENOMIC DNA]</scope>
    <source>
        <strain evidence="2">DSM 14365 / CIP 107738 / JCM 11303 / AJ 13395 / SMP-2</strain>
    </source>
</reference>
<dbReference type="GO" id="GO:0016853">
    <property type="term" value="F:isomerase activity"/>
    <property type="evidence" value="ECO:0007669"/>
    <property type="project" value="UniProtKB-KW"/>
</dbReference>
<organism evidence="1 2">
    <name type="scientific">Haliangium ochraceum (strain DSM 14365 / JCM 11303 / SMP-2)</name>
    <dbReference type="NCBI Taxonomy" id="502025"/>
    <lineage>
        <taxon>Bacteria</taxon>
        <taxon>Pseudomonadati</taxon>
        <taxon>Myxococcota</taxon>
        <taxon>Polyangia</taxon>
        <taxon>Haliangiales</taxon>
        <taxon>Kofleriaceae</taxon>
        <taxon>Haliangium</taxon>
    </lineage>
</organism>
<dbReference type="Proteomes" id="UP000001880">
    <property type="component" value="Chromosome"/>
</dbReference>
<dbReference type="InterPro" id="IPR036237">
    <property type="entry name" value="Xyl_isomerase-like_sf"/>
</dbReference>
<protein>
    <submittedName>
        <fullName evidence="1">Xylose isomerase domain protein TIM barrel</fullName>
    </submittedName>
</protein>
<dbReference type="Gene3D" id="3.20.20.150">
    <property type="entry name" value="Divalent-metal-dependent TIM barrel enzymes"/>
    <property type="match status" value="1"/>
</dbReference>
<dbReference type="KEGG" id="hoh:Hoch_2355"/>
<gene>
    <name evidence="1" type="ordered locus">Hoch_2355</name>
</gene>
<dbReference type="eggNOG" id="COG1082">
    <property type="taxonomic scope" value="Bacteria"/>
</dbReference>
<dbReference type="EMBL" id="CP001804">
    <property type="protein sequence ID" value="ACY14893.1"/>
    <property type="molecule type" value="Genomic_DNA"/>
</dbReference>
<proteinExistence type="predicted"/>
<accession>D0LJ46</accession>
<dbReference type="STRING" id="502025.Hoch_2355"/>
<keyword evidence="2" id="KW-1185">Reference proteome</keyword>
<keyword evidence="1" id="KW-0413">Isomerase</keyword>
<dbReference type="SUPFAM" id="SSF51658">
    <property type="entry name" value="Xylose isomerase-like"/>
    <property type="match status" value="1"/>
</dbReference>
<dbReference type="OrthoDB" id="279596at2"/>
<sequence>MRRFGFSTGALARGDFKGAMAMLAKHELPAIELSALRDHELPALMQWLTERDLSGFDYVSVHAPSRFDTLSEAEVAELLRPCIARGWSVVLHPNVIEDAACWQPFGELLCIENMDKRKPGRTVEELAPIFERLPDASLCLDLGHARQIDTSLAVTRALLRTYASRVRQIHLSEVDAACKHAPISMATVFAMQTLAPRLGHVPVIIESQIPESEIEYELKMARRALASWPVESCSSAA</sequence>
<dbReference type="HOGENOM" id="CLU_1174794_0_0_7"/>
<evidence type="ECO:0000313" key="1">
    <source>
        <dbReference type="EMBL" id="ACY14893.1"/>
    </source>
</evidence>
<evidence type="ECO:0000313" key="2">
    <source>
        <dbReference type="Proteomes" id="UP000001880"/>
    </source>
</evidence>
<name>D0LJ46_HALO1</name>
<dbReference type="AlphaFoldDB" id="D0LJ46"/>
<dbReference type="RefSeq" id="WP_012827501.1">
    <property type="nucleotide sequence ID" value="NC_013440.1"/>
</dbReference>